<dbReference type="EMBL" id="ATLV01012436">
    <property type="status" value="NOT_ANNOTATED_CDS"/>
    <property type="molecule type" value="Genomic_DNA"/>
</dbReference>
<sequence length="157" mass="17586">MSGRKQVGDLVGIRCGSELAWILSEKNGIVKLQTMDDTIVYRVKRSLDPVVYGVNSAGVRNPFESPVWVDSFESFGVEYRRYEKVSVWCGEYRGAEGVVIAISDHEVYMKLGAASNFAILCTPHYTIWMPEGGRRKRYPYISAVNLAPIVEADDEGE</sequence>
<evidence type="ECO:0000313" key="2">
    <source>
        <dbReference type="EnsemblMetazoa" id="ASIC003928-PA"/>
    </source>
</evidence>
<reference evidence="1 3" key="1">
    <citation type="journal article" date="2014" name="BMC Genomics">
        <title>Genome sequence of Anopheles sinensis provides insight into genetics basis of mosquito competence for malaria parasites.</title>
        <authorList>
            <person name="Zhou D."/>
            <person name="Zhang D."/>
            <person name="Ding G."/>
            <person name="Shi L."/>
            <person name="Hou Q."/>
            <person name="Ye Y."/>
            <person name="Xu Y."/>
            <person name="Zhou H."/>
            <person name="Xiong C."/>
            <person name="Li S."/>
            <person name="Yu J."/>
            <person name="Hong S."/>
            <person name="Yu X."/>
            <person name="Zou P."/>
            <person name="Chen C."/>
            <person name="Chang X."/>
            <person name="Wang W."/>
            <person name="Lv Y."/>
            <person name="Sun Y."/>
            <person name="Ma L."/>
            <person name="Shen B."/>
            <person name="Zhu C."/>
        </authorList>
    </citation>
    <scope>NUCLEOTIDE SEQUENCE [LARGE SCALE GENOMIC DNA]</scope>
</reference>
<dbReference type="VEuPathDB" id="VectorBase:ASIC003928"/>
<dbReference type="AlphaFoldDB" id="A0A084VFJ9"/>
<gene>
    <name evidence="1" type="ORF">ZHAS_00003928</name>
</gene>
<proteinExistence type="predicted"/>
<organism evidence="1">
    <name type="scientific">Anopheles sinensis</name>
    <name type="common">Mosquito</name>
    <dbReference type="NCBI Taxonomy" id="74873"/>
    <lineage>
        <taxon>Eukaryota</taxon>
        <taxon>Metazoa</taxon>
        <taxon>Ecdysozoa</taxon>
        <taxon>Arthropoda</taxon>
        <taxon>Hexapoda</taxon>
        <taxon>Insecta</taxon>
        <taxon>Pterygota</taxon>
        <taxon>Neoptera</taxon>
        <taxon>Endopterygota</taxon>
        <taxon>Diptera</taxon>
        <taxon>Nematocera</taxon>
        <taxon>Culicoidea</taxon>
        <taxon>Culicidae</taxon>
        <taxon>Anophelinae</taxon>
        <taxon>Anopheles</taxon>
    </lineage>
</organism>
<accession>A0A084VFJ9</accession>
<protein>
    <submittedName>
        <fullName evidence="1 2">Uncharacterized protein</fullName>
    </submittedName>
</protein>
<name>A0A084VFJ9_ANOSI</name>
<reference evidence="2" key="2">
    <citation type="submission" date="2020-05" db="UniProtKB">
        <authorList>
            <consortium name="EnsemblMetazoa"/>
        </authorList>
    </citation>
    <scope>IDENTIFICATION</scope>
</reference>
<dbReference type="EnsemblMetazoa" id="ASIC003928-RA">
    <property type="protein sequence ID" value="ASIC003928-PA"/>
    <property type="gene ID" value="ASIC003928"/>
</dbReference>
<keyword evidence="3" id="KW-1185">Reference proteome</keyword>
<evidence type="ECO:0000313" key="1">
    <source>
        <dbReference type="EMBL" id="KFB36743.1"/>
    </source>
</evidence>
<dbReference type="Proteomes" id="UP000030765">
    <property type="component" value="Unassembled WGS sequence"/>
</dbReference>
<dbReference type="EMBL" id="KE524793">
    <property type="protein sequence ID" value="KFB36743.1"/>
    <property type="molecule type" value="Genomic_DNA"/>
</dbReference>
<evidence type="ECO:0000313" key="3">
    <source>
        <dbReference type="Proteomes" id="UP000030765"/>
    </source>
</evidence>